<dbReference type="GO" id="GO:0009103">
    <property type="term" value="P:lipopolysaccharide biosynthetic process"/>
    <property type="evidence" value="ECO:0007669"/>
    <property type="project" value="TreeGrafter"/>
</dbReference>
<sequence>MNLLLIHPNFPGQFKLLAKELAARDDWRVVGIGNGERSQAEASRLSYRAYEHSTGPVEPVFPLAQDFGEHARRGRTVADLAASLRDKGFRPDVILAHPGWGDALFVPEIFPEARVIAYLEYFYRARNSDLDFDQELAVKSLDLRHVPLRNTTNLMAFAAASRCITPTQWQASLFPPPIRSQLEIIHEGIDTTLLAPNPAASFQLSTGVTLTKTDEVVTYVSRSLEPYRGFHVFMRALPELLRQRPEAQVLLVGREEVSYGQKHPSGQSWKAAMMNEVGDDLDLSRVHFLGKLAYADYLTLLQISSVHVYLTYPFVLSWSFLEAMACGCTILGSATGPVLEVLDDGKNGRTVDFFDQAALVRTVCELLDDPGQRQRLSLAARETVVERYDFRTRALPRYLDLLAS</sequence>
<evidence type="ECO:0000259" key="3">
    <source>
        <dbReference type="Pfam" id="PF12000"/>
    </source>
</evidence>
<dbReference type="PANTHER" id="PTHR46401:SF2">
    <property type="entry name" value="GLYCOSYLTRANSFERASE WBBK-RELATED"/>
    <property type="match status" value="1"/>
</dbReference>
<dbReference type="Pfam" id="PF12000">
    <property type="entry name" value="Glyco_trans_4_3"/>
    <property type="match status" value="1"/>
</dbReference>
<dbReference type="InterPro" id="IPR001296">
    <property type="entry name" value="Glyco_trans_1"/>
</dbReference>
<name>A0A1B2EHR2_9HYPH</name>
<dbReference type="Gene3D" id="3.40.50.2000">
    <property type="entry name" value="Glycogen Phosphorylase B"/>
    <property type="match status" value="2"/>
</dbReference>
<reference evidence="4" key="1">
    <citation type="submission" date="2016-07" db="EMBL/GenBank/DDBJ databases">
        <title>Microvirga ossetica sp. nov. a new species of rhizobia isolated from root nodules of the legume species Vicia alpestris Steven originated from North Ossetia region in the Caucasus.</title>
        <authorList>
            <person name="Safronova V.I."/>
            <person name="Kuznetsova I.G."/>
            <person name="Sazanova A.L."/>
            <person name="Belimov A."/>
            <person name="Andronov E."/>
            <person name="Osledkin Y.S."/>
            <person name="Onishchuk O.P."/>
            <person name="Kurchak O.N."/>
            <person name="Shaposhnikov A.I."/>
            <person name="Willems A."/>
            <person name="Tikhonovich I.A."/>
        </authorList>
    </citation>
    <scope>NUCLEOTIDE SEQUENCE [LARGE SCALE GENOMIC DNA]</scope>
    <source>
        <strain evidence="4">V5/3M</strain>
    </source>
</reference>
<evidence type="ECO:0000313" key="4">
    <source>
        <dbReference type="EMBL" id="ANY79530.1"/>
    </source>
</evidence>
<gene>
    <name evidence="4" type="ORF">BB934_15940</name>
</gene>
<dbReference type="KEGG" id="moc:BB934_15940"/>
<accession>A0A1B2EHR2</accession>
<organism evidence="4">
    <name type="scientific">Microvirga ossetica</name>
    <dbReference type="NCBI Taxonomy" id="1882682"/>
    <lineage>
        <taxon>Bacteria</taxon>
        <taxon>Pseudomonadati</taxon>
        <taxon>Pseudomonadota</taxon>
        <taxon>Alphaproteobacteria</taxon>
        <taxon>Hyphomicrobiales</taxon>
        <taxon>Methylobacteriaceae</taxon>
        <taxon>Microvirga</taxon>
    </lineage>
</organism>
<protein>
    <recommendedName>
        <fullName evidence="5">Glycosyl transferase family 1</fullName>
    </recommendedName>
</protein>
<dbReference type="AlphaFoldDB" id="A0A1B2EHR2"/>
<proteinExistence type="predicted"/>
<evidence type="ECO:0008006" key="5">
    <source>
        <dbReference type="Google" id="ProtNLM"/>
    </source>
</evidence>
<dbReference type="OrthoDB" id="9793726at2"/>
<evidence type="ECO:0000256" key="1">
    <source>
        <dbReference type="ARBA" id="ARBA00022679"/>
    </source>
</evidence>
<feature type="domain" description="Glycosyl transferase family 4" evidence="3">
    <location>
        <begin position="28"/>
        <end position="193"/>
    </location>
</feature>
<keyword evidence="1" id="KW-0808">Transferase</keyword>
<evidence type="ECO:0000259" key="2">
    <source>
        <dbReference type="Pfam" id="PF00534"/>
    </source>
</evidence>
<dbReference type="EMBL" id="CP016616">
    <property type="protein sequence ID" value="ANY79530.1"/>
    <property type="molecule type" value="Genomic_DNA"/>
</dbReference>
<dbReference type="Pfam" id="PF00534">
    <property type="entry name" value="Glycos_transf_1"/>
    <property type="match status" value="1"/>
</dbReference>
<dbReference type="GO" id="GO:0016757">
    <property type="term" value="F:glycosyltransferase activity"/>
    <property type="evidence" value="ECO:0007669"/>
    <property type="project" value="InterPro"/>
</dbReference>
<dbReference type="PANTHER" id="PTHR46401">
    <property type="entry name" value="GLYCOSYLTRANSFERASE WBBK-RELATED"/>
    <property type="match status" value="1"/>
</dbReference>
<dbReference type="InterPro" id="IPR022623">
    <property type="entry name" value="Glyco_trans_4"/>
</dbReference>
<dbReference type="SUPFAM" id="SSF53756">
    <property type="entry name" value="UDP-Glycosyltransferase/glycogen phosphorylase"/>
    <property type="match status" value="1"/>
</dbReference>
<feature type="domain" description="Glycosyl transferase family 1" evidence="2">
    <location>
        <begin position="212"/>
        <end position="382"/>
    </location>
</feature>
<dbReference type="RefSeq" id="WP_099510544.1">
    <property type="nucleotide sequence ID" value="NZ_CP016616.1"/>
</dbReference>